<organism evidence="1 2">
    <name type="scientific">Sphingomonas echinoides</name>
    <dbReference type="NCBI Taxonomy" id="59803"/>
    <lineage>
        <taxon>Bacteria</taxon>
        <taxon>Pseudomonadati</taxon>
        <taxon>Pseudomonadota</taxon>
        <taxon>Alphaproteobacteria</taxon>
        <taxon>Sphingomonadales</taxon>
        <taxon>Sphingomonadaceae</taxon>
        <taxon>Sphingomonas</taxon>
    </lineage>
</organism>
<dbReference type="Proteomes" id="UP001279660">
    <property type="component" value="Unassembled WGS sequence"/>
</dbReference>
<evidence type="ECO:0000313" key="2">
    <source>
        <dbReference type="Proteomes" id="UP001279660"/>
    </source>
</evidence>
<keyword evidence="2" id="KW-1185">Reference proteome</keyword>
<proteinExistence type="predicted"/>
<comment type="caution">
    <text evidence="1">The sequence shown here is derived from an EMBL/GenBank/DDBJ whole genome shotgun (WGS) entry which is preliminary data.</text>
</comment>
<dbReference type="EMBL" id="JAWXXV010000001">
    <property type="protein sequence ID" value="MDX5982830.1"/>
    <property type="molecule type" value="Genomic_DNA"/>
</dbReference>
<accession>A0ABU4PLL9</accession>
<reference evidence="1 2" key="1">
    <citation type="submission" date="2023-11" db="EMBL/GenBank/DDBJ databases">
        <title>MicrobeMod: A computational toolkit for identifying prokaryotic methylation and restriction-modification with nanopore sequencing.</title>
        <authorList>
            <person name="Crits-Christoph A."/>
            <person name="Kang S.C."/>
            <person name="Lee H."/>
            <person name="Ostrov N."/>
        </authorList>
    </citation>
    <scope>NUCLEOTIDE SEQUENCE [LARGE SCALE GENOMIC DNA]</scope>
    <source>
        <strain evidence="1 2">ATCC 14820</strain>
    </source>
</reference>
<dbReference type="RefSeq" id="WP_154651319.1">
    <property type="nucleotide sequence ID" value="NZ_JAWXXV010000001.1"/>
</dbReference>
<protein>
    <submittedName>
        <fullName evidence="1">Uncharacterized protein</fullName>
    </submittedName>
</protein>
<gene>
    <name evidence="1" type="ORF">SIL82_01040</name>
</gene>
<sequence>MTSWKQQLERQARLLVREIAALQTHLDPEVSFGGIDDLYNTLERIYTIDLPLADLRDRSDIIFRLQGEAFTDRPRMQLITSIFETVTSQITDLTKVILGTWSDGRVSPSSLDLSLSGISRGSLIFGMAAETDKKGNYPLLKERDTMFVSTRKALSQIDLVAHLVENDQEEIKLEEVSEQISDPRVRDAALLAVQRLAPSGRRGIDALSISGDIEKPARLTIEHRRAIRESLIRPVIHGEELQLSGYVREIDLDAHRFDLRGIDNHQIRDVRCAYRDLPDVRARDLLGSYVRVRSLVERTADGIPRLLSVLNLEILKHAPEDAYLVGDDSPPLPWLKG</sequence>
<name>A0ABU4PLL9_9SPHN</name>
<evidence type="ECO:0000313" key="1">
    <source>
        <dbReference type="EMBL" id="MDX5982830.1"/>
    </source>
</evidence>